<sequence length="205" mass="21962">MMIQVTLLMLCCCMCSIKGQSLYDEIISKAAAIRSNGGPTPYGHSMQKVPGPGSFTGPQQLPNIGSRIPFTVTSTNHYNLAGRQSGLVDIDGNNGHMGSSIDEYQPMGGYSAGFTSGGTAPHYPFTTYNASPLVERGPFSSLFGSRLNNQRYPAPAYYSDGAFAVSSDDAFEQDDDYLQLGPSHRDVVSSNSPIYDSQSSSELDD</sequence>
<evidence type="ECO:0000256" key="1">
    <source>
        <dbReference type="SAM" id="MobiDB-lite"/>
    </source>
</evidence>
<keyword evidence="2" id="KW-0732">Signal</keyword>
<proteinExistence type="predicted"/>
<dbReference type="AlphaFoldDB" id="A0A9D4N1N5"/>
<reference evidence="3" key="2">
    <citation type="submission" date="2020-11" db="EMBL/GenBank/DDBJ databases">
        <authorList>
            <person name="McCartney M.A."/>
            <person name="Auch B."/>
            <person name="Kono T."/>
            <person name="Mallez S."/>
            <person name="Becker A."/>
            <person name="Gohl D.M."/>
            <person name="Silverstein K.A.T."/>
            <person name="Koren S."/>
            <person name="Bechman K.B."/>
            <person name="Herman A."/>
            <person name="Abrahante J.E."/>
            <person name="Garbe J."/>
        </authorList>
    </citation>
    <scope>NUCLEOTIDE SEQUENCE</scope>
    <source>
        <strain evidence="3">Duluth1</strain>
        <tissue evidence="3">Whole animal</tissue>
    </source>
</reference>
<gene>
    <name evidence="3" type="ORF">DPMN_010107</name>
</gene>
<comment type="caution">
    <text evidence="3">The sequence shown here is derived from an EMBL/GenBank/DDBJ whole genome shotgun (WGS) entry which is preliminary data.</text>
</comment>
<keyword evidence="4" id="KW-1185">Reference proteome</keyword>
<feature type="signal peptide" evidence="2">
    <location>
        <begin position="1"/>
        <end position="19"/>
    </location>
</feature>
<evidence type="ECO:0000256" key="2">
    <source>
        <dbReference type="SAM" id="SignalP"/>
    </source>
</evidence>
<feature type="chain" id="PRO_5039038435" evidence="2">
    <location>
        <begin position="20"/>
        <end position="205"/>
    </location>
</feature>
<accession>A0A9D4N1N5</accession>
<protein>
    <submittedName>
        <fullName evidence="3">Uncharacterized protein</fullName>
    </submittedName>
</protein>
<feature type="compositionally biased region" description="Polar residues" evidence="1">
    <location>
        <begin position="188"/>
        <end position="205"/>
    </location>
</feature>
<reference evidence="3" key="1">
    <citation type="journal article" date="2019" name="bioRxiv">
        <title>The Genome of the Zebra Mussel, Dreissena polymorpha: A Resource for Invasive Species Research.</title>
        <authorList>
            <person name="McCartney M.A."/>
            <person name="Auch B."/>
            <person name="Kono T."/>
            <person name="Mallez S."/>
            <person name="Zhang Y."/>
            <person name="Obille A."/>
            <person name="Becker A."/>
            <person name="Abrahante J.E."/>
            <person name="Garbe J."/>
            <person name="Badalamenti J.P."/>
            <person name="Herman A."/>
            <person name="Mangelson H."/>
            <person name="Liachko I."/>
            <person name="Sullivan S."/>
            <person name="Sone E.D."/>
            <person name="Koren S."/>
            <person name="Silverstein K.A.T."/>
            <person name="Beckman K.B."/>
            <person name="Gohl D.M."/>
        </authorList>
    </citation>
    <scope>NUCLEOTIDE SEQUENCE</scope>
    <source>
        <strain evidence="3">Duluth1</strain>
        <tissue evidence="3">Whole animal</tissue>
    </source>
</reference>
<organism evidence="3 4">
    <name type="scientific">Dreissena polymorpha</name>
    <name type="common">Zebra mussel</name>
    <name type="synonym">Mytilus polymorpha</name>
    <dbReference type="NCBI Taxonomy" id="45954"/>
    <lineage>
        <taxon>Eukaryota</taxon>
        <taxon>Metazoa</taxon>
        <taxon>Spiralia</taxon>
        <taxon>Lophotrochozoa</taxon>
        <taxon>Mollusca</taxon>
        <taxon>Bivalvia</taxon>
        <taxon>Autobranchia</taxon>
        <taxon>Heteroconchia</taxon>
        <taxon>Euheterodonta</taxon>
        <taxon>Imparidentia</taxon>
        <taxon>Neoheterodontei</taxon>
        <taxon>Myida</taxon>
        <taxon>Dreissenoidea</taxon>
        <taxon>Dreissenidae</taxon>
        <taxon>Dreissena</taxon>
    </lineage>
</organism>
<feature type="region of interest" description="Disordered" evidence="1">
    <location>
        <begin position="176"/>
        <end position="205"/>
    </location>
</feature>
<evidence type="ECO:0000313" key="3">
    <source>
        <dbReference type="EMBL" id="KAH3886106.1"/>
    </source>
</evidence>
<dbReference type="EMBL" id="JAIWYP010000001">
    <property type="protein sequence ID" value="KAH3886106.1"/>
    <property type="molecule type" value="Genomic_DNA"/>
</dbReference>
<dbReference type="Proteomes" id="UP000828390">
    <property type="component" value="Unassembled WGS sequence"/>
</dbReference>
<evidence type="ECO:0000313" key="4">
    <source>
        <dbReference type="Proteomes" id="UP000828390"/>
    </source>
</evidence>
<name>A0A9D4N1N5_DREPO</name>